<name>X1F976_9ZZZZ</name>
<sequence length="79" mass="9150">MAPDSFEDPKFPEDFKEWIPLYPVLGNRYLVLRSPDGDKEACIHLVDNEVVGILDIATGMMLYEHPRNILKLSDFKRKT</sequence>
<proteinExistence type="predicted"/>
<comment type="caution">
    <text evidence="1">The sequence shown here is derived from an EMBL/GenBank/DDBJ whole genome shotgun (WGS) entry which is preliminary data.</text>
</comment>
<accession>X1F976</accession>
<dbReference type="AlphaFoldDB" id="X1F976"/>
<dbReference type="EMBL" id="BARU01013844">
    <property type="protein sequence ID" value="GAH41482.1"/>
    <property type="molecule type" value="Genomic_DNA"/>
</dbReference>
<organism evidence="1">
    <name type="scientific">marine sediment metagenome</name>
    <dbReference type="NCBI Taxonomy" id="412755"/>
    <lineage>
        <taxon>unclassified sequences</taxon>
        <taxon>metagenomes</taxon>
        <taxon>ecological metagenomes</taxon>
    </lineage>
</organism>
<gene>
    <name evidence="1" type="ORF">S03H2_24761</name>
</gene>
<reference evidence="1" key="1">
    <citation type="journal article" date="2014" name="Front. Microbiol.">
        <title>High frequency of phylogenetically diverse reductive dehalogenase-homologous genes in deep subseafloor sedimentary metagenomes.</title>
        <authorList>
            <person name="Kawai M."/>
            <person name="Futagami T."/>
            <person name="Toyoda A."/>
            <person name="Takaki Y."/>
            <person name="Nishi S."/>
            <person name="Hori S."/>
            <person name="Arai W."/>
            <person name="Tsubouchi T."/>
            <person name="Morono Y."/>
            <person name="Uchiyama I."/>
            <person name="Ito T."/>
            <person name="Fujiyama A."/>
            <person name="Inagaki F."/>
            <person name="Takami H."/>
        </authorList>
    </citation>
    <scope>NUCLEOTIDE SEQUENCE</scope>
    <source>
        <strain evidence="1">Expedition CK06-06</strain>
    </source>
</reference>
<protein>
    <submittedName>
        <fullName evidence="1">Uncharacterized protein</fullName>
    </submittedName>
</protein>
<evidence type="ECO:0000313" key="1">
    <source>
        <dbReference type="EMBL" id="GAH41482.1"/>
    </source>
</evidence>